<dbReference type="KEGG" id="aqu:100634976"/>
<dbReference type="PANTHER" id="PTHR11161">
    <property type="entry name" value="O-ACYLTRANSFERASE"/>
    <property type="match status" value="1"/>
</dbReference>
<dbReference type="PANTHER" id="PTHR11161:SF0">
    <property type="entry name" value="O-ACYLTRANSFERASE LIKE PROTEIN"/>
    <property type="match status" value="1"/>
</dbReference>
<feature type="transmembrane region" description="Helical" evidence="1">
    <location>
        <begin position="485"/>
        <end position="502"/>
    </location>
</feature>
<evidence type="ECO:0000313" key="4">
    <source>
        <dbReference type="EnsemblMetazoa" id="XP_003384839.1"/>
    </source>
</evidence>
<proteinExistence type="predicted"/>
<dbReference type="InterPro" id="IPR006621">
    <property type="entry name" value="Nose-resist-to-fluoxetine_N"/>
</dbReference>
<dbReference type="Pfam" id="PF20146">
    <property type="entry name" value="NRF"/>
    <property type="match status" value="1"/>
</dbReference>
<dbReference type="InterPro" id="IPR002656">
    <property type="entry name" value="Acyl_transf_3_dom"/>
</dbReference>
<dbReference type="Pfam" id="PF01757">
    <property type="entry name" value="Acyl_transf_3"/>
    <property type="match status" value="1"/>
</dbReference>
<dbReference type="RefSeq" id="XP_019849551.1">
    <property type="nucleotide sequence ID" value="XM_019993992.1"/>
</dbReference>
<feature type="transmembrane region" description="Helical" evidence="1">
    <location>
        <begin position="327"/>
        <end position="348"/>
    </location>
</feature>
<protein>
    <recommendedName>
        <fullName evidence="3">Nose resistant-to-fluoxetine protein N-terminal domain-containing protein</fullName>
    </recommendedName>
</protein>
<keyword evidence="2" id="KW-0732">Signal</keyword>
<feature type="transmembrane region" description="Helical" evidence="1">
    <location>
        <begin position="368"/>
        <end position="390"/>
    </location>
</feature>
<keyword evidence="1" id="KW-1133">Transmembrane helix</keyword>
<keyword evidence="5" id="KW-1185">Reference proteome</keyword>
<reference evidence="4" key="2">
    <citation type="submission" date="2024-06" db="UniProtKB">
        <authorList>
            <consortium name="EnsemblMetazoa"/>
        </authorList>
    </citation>
    <scope>IDENTIFICATION</scope>
</reference>
<evidence type="ECO:0000259" key="3">
    <source>
        <dbReference type="SMART" id="SM00703"/>
    </source>
</evidence>
<evidence type="ECO:0000256" key="1">
    <source>
        <dbReference type="SAM" id="Phobius"/>
    </source>
</evidence>
<keyword evidence="1" id="KW-0812">Transmembrane</keyword>
<organism evidence="4 5">
    <name type="scientific">Amphimedon queenslandica</name>
    <name type="common">Sponge</name>
    <dbReference type="NCBI Taxonomy" id="400682"/>
    <lineage>
        <taxon>Eukaryota</taxon>
        <taxon>Metazoa</taxon>
        <taxon>Porifera</taxon>
        <taxon>Demospongiae</taxon>
        <taxon>Heteroscleromorpha</taxon>
        <taxon>Haplosclerida</taxon>
        <taxon>Niphatidae</taxon>
        <taxon>Amphimedon</taxon>
    </lineage>
</organism>
<keyword evidence="1" id="KW-0472">Membrane</keyword>
<dbReference type="RefSeq" id="XP_003384839.1">
    <property type="nucleotide sequence ID" value="XM_003384791.3"/>
</dbReference>
<dbReference type="GeneID" id="100634976"/>
<feature type="transmembrane region" description="Helical" evidence="1">
    <location>
        <begin position="410"/>
        <end position="428"/>
    </location>
</feature>
<dbReference type="PROSITE" id="PS51257">
    <property type="entry name" value="PROKAR_LIPOPROTEIN"/>
    <property type="match status" value="1"/>
</dbReference>
<feature type="transmembrane region" description="Helical" evidence="1">
    <location>
        <begin position="591"/>
        <end position="611"/>
    </location>
</feature>
<dbReference type="EnsemblMetazoa" id="XM_003384791.3">
    <property type="protein sequence ID" value="XP_003384839.1"/>
    <property type="gene ID" value="LOC100634976"/>
</dbReference>
<feature type="transmembrane region" description="Helical" evidence="1">
    <location>
        <begin position="697"/>
        <end position="721"/>
    </location>
</feature>
<dbReference type="SMART" id="SM00703">
    <property type="entry name" value="NRF"/>
    <property type="match status" value="1"/>
</dbReference>
<dbReference type="EnsemblMetazoa" id="XM_019993992.1">
    <property type="protein sequence ID" value="XP_019849551.1"/>
    <property type="gene ID" value="LOC100634976"/>
</dbReference>
<dbReference type="AlphaFoldDB" id="A0AAN0IBP6"/>
<dbReference type="GO" id="GO:0016747">
    <property type="term" value="F:acyltransferase activity, transferring groups other than amino-acyl groups"/>
    <property type="evidence" value="ECO:0007669"/>
    <property type="project" value="InterPro"/>
</dbReference>
<sequence>MVGGYKPSYKLFSFFLLLAACSNLVSTQDLSKLQSLGPFQLSPDEDLTHEDLQDVIATFHEMFPKLLSEQSNSTSKCAVAWGKLEKQRSYQKVGGKNINVTASVVALDSFGKPGPGILLGNTAFQGSFDECLSLDTNVRMQYCSMGVAILRTVDSTPVFVFREGICLPQNCTFYDIYKNVESLNLLIGQDGYILFVSETANGQPFYVCTPQGDVPYNAGAIIMIIICLALFLLAIAGSIFNIFNDYYESLQEAKSELSPMHTQTTSVQLAESEPLLATRQPKNTFGRRFKTFLKECLLGFSLYKNVPVVLSTYQPPAAITNLNGMRVISMFWVILGHTYYFLLVFGGFKDFSVVTEHFMPRFTAQSILNAFFAVDSFFFISGFLVAYLTFREMNRRKGKFPFVTFYLHRILRLTPTYMFVLFFFWFLSNHLTRGPMTPSTVGPGSAQYENCVKYWWTNLLYINNFYPTNFGDECMGWTWYLANDMQFFVITPLFLIVLYASFPIGLVSIGITLAASMGVSGFIGGFYGYHANSFYNLYNGITQNASIPTVDTTIYGKPYCRIGPYLIGILLGYIIFKNYRTTFSKQLNWICHLVLWALAIIIGMFTVYGLYGDYHGHEVSKAGDVAYFMLARPAWGVALAIVAYTCHYGYGGVINRFLSLPFWVPLGRLTFNAYLVHEIVLEVIFGNLRESISYGDTTMAIFCIGTVVLSYGAAALVTVFVEFPMSNIEIAAFKLFGAKTRESTRIVKKTESPSSEKKQ</sequence>
<name>A0AAN0IBP6_AMPQE</name>
<feature type="transmembrane region" description="Helical" evidence="1">
    <location>
        <begin position="631"/>
        <end position="650"/>
    </location>
</feature>
<feature type="signal peptide" evidence="2">
    <location>
        <begin position="1"/>
        <end position="27"/>
    </location>
</feature>
<feature type="transmembrane region" description="Helical" evidence="1">
    <location>
        <begin position="562"/>
        <end position="579"/>
    </location>
</feature>
<reference evidence="5" key="1">
    <citation type="journal article" date="2010" name="Nature">
        <title>The Amphimedon queenslandica genome and the evolution of animal complexity.</title>
        <authorList>
            <person name="Srivastava M."/>
            <person name="Simakov O."/>
            <person name="Chapman J."/>
            <person name="Fahey B."/>
            <person name="Gauthier M.E."/>
            <person name="Mitros T."/>
            <person name="Richards G.S."/>
            <person name="Conaco C."/>
            <person name="Dacre M."/>
            <person name="Hellsten U."/>
            <person name="Larroux C."/>
            <person name="Putnam N.H."/>
            <person name="Stanke M."/>
            <person name="Adamska M."/>
            <person name="Darling A."/>
            <person name="Degnan S.M."/>
            <person name="Oakley T.H."/>
            <person name="Plachetzki D.C."/>
            <person name="Zhai Y."/>
            <person name="Adamski M."/>
            <person name="Calcino A."/>
            <person name="Cummins S.F."/>
            <person name="Goodstein D.M."/>
            <person name="Harris C."/>
            <person name="Jackson D.J."/>
            <person name="Leys S.P."/>
            <person name="Shu S."/>
            <person name="Woodcroft B.J."/>
            <person name="Vervoort M."/>
            <person name="Kosik K.S."/>
            <person name="Manning G."/>
            <person name="Degnan B.M."/>
            <person name="Rokhsar D.S."/>
        </authorList>
    </citation>
    <scope>NUCLEOTIDE SEQUENCE [LARGE SCALE GENOMIC DNA]</scope>
</reference>
<dbReference type="Proteomes" id="UP000007879">
    <property type="component" value="Unassembled WGS sequence"/>
</dbReference>
<evidence type="ECO:0000256" key="2">
    <source>
        <dbReference type="SAM" id="SignalP"/>
    </source>
</evidence>
<evidence type="ECO:0000313" key="5">
    <source>
        <dbReference type="Proteomes" id="UP000007879"/>
    </source>
</evidence>
<dbReference type="InterPro" id="IPR052728">
    <property type="entry name" value="O2_lipid_transport_reg"/>
</dbReference>
<feature type="transmembrane region" description="Helical" evidence="1">
    <location>
        <begin position="218"/>
        <end position="243"/>
    </location>
</feature>
<accession>A0AAN0IBP6</accession>
<feature type="chain" id="PRO_5042793255" description="Nose resistant-to-fluoxetine protein N-terminal domain-containing protein" evidence="2">
    <location>
        <begin position="28"/>
        <end position="759"/>
    </location>
</feature>
<feature type="domain" description="Nose resistant-to-fluoxetine protein N-terminal" evidence="3">
    <location>
        <begin position="74"/>
        <end position="203"/>
    </location>
</feature>
<feature type="transmembrane region" description="Helical" evidence="1">
    <location>
        <begin position="509"/>
        <end position="529"/>
    </location>
</feature>